<dbReference type="SMART" id="SM01065">
    <property type="entry name" value="CBM_2"/>
    <property type="match status" value="1"/>
</dbReference>
<dbReference type="Gene3D" id="2.60.40.10">
    <property type="entry name" value="Immunoglobulins"/>
    <property type="match status" value="1"/>
</dbReference>
<accession>A0A6A2ZDX8</accession>
<dbReference type="PROSITE" id="PS51166">
    <property type="entry name" value="CBM20"/>
    <property type="match status" value="1"/>
</dbReference>
<name>A0A6A2ZDX8_HIBSY</name>
<feature type="domain" description="CBM20" evidence="1">
    <location>
        <begin position="15"/>
        <end position="115"/>
    </location>
</feature>
<evidence type="ECO:0000313" key="2">
    <source>
        <dbReference type="EMBL" id="KAE8689796.1"/>
    </source>
</evidence>
<dbReference type="InterPro" id="IPR013784">
    <property type="entry name" value="Carb-bd-like_fold"/>
</dbReference>
<gene>
    <name evidence="2" type="ORF">F3Y22_tig00110931pilonHSYRG00108</name>
</gene>
<dbReference type="Pfam" id="PF00686">
    <property type="entry name" value="CBM_20"/>
    <property type="match status" value="1"/>
</dbReference>
<proteinExistence type="predicted"/>
<dbReference type="PANTHER" id="PTHR15048:SF0">
    <property type="entry name" value="STARCH-BINDING DOMAIN-CONTAINING PROTEIN 1"/>
    <property type="match status" value="1"/>
</dbReference>
<dbReference type="InterPro" id="IPR002044">
    <property type="entry name" value="CBM20"/>
</dbReference>
<dbReference type="GO" id="GO:0016020">
    <property type="term" value="C:membrane"/>
    <property type="evidence" value="ECO:0007669"/>
    <property type="project" value="TreeGrafter"/>
</dbReference>
<sequence length="122" mass="13809">MQVGLENIETQPEQEIPSKTVNVKFQLHKECSFGEHFFIVGDHPMLGLWDPESALPLTWSEGHVWTAELYMPVGVSIQNSFSKHAPVTFYGNRTLIGFSNPVKPIILLSFVRTGKKLKIRKS</sequence>
<evidence type="ECO:0000313" key="3">
    <source>
        <dbReference type="Proteomes" id="UP000436088"/>
    </source>
</evidence>
<dbReference type="SUPFAM" id="SSF49452">
    <property type="entry name" value="Starch-binding domain-like"/>
    <property type="match status" value="1"/>
</dbReference>
<dbReference type="InterPro" id="IPR013783">
    <property type="entry name" value="Ig-like_fold"/>
</dbReference>
<dbReference type="PANTHER" id="PTHR15048">
    <property type="entry name" value="STARCH-BINDING DOMAIN-CONTAINING PROTEIN 1"/>
    <property type="match status" value="1"/>
</dbReference>
<evidence type="ECO:0000259" key="1">
    <source>
        <dbReference type="PROSITE" id="PS51166"/>
    </source>
</evidence>
<organism evidence="2 3">
    <name type="scientific">Hibiscus syriacus</name>
    <name type="common">Rose of Sharon</name>
    <dbReference type="NCBI Taxonomy" id="106335"/>
    <lineage>
        <taxon>Eukaryota</taxon>
        <taxon>Viridiplantae</taxon>
        <taxon>Streptophyta</taxon>
        <taxon>Embryophyta</taxon>
        <taxon>Tracheophyta</taxon>
        <taxon>Spermatophyta</taxon>
        <taxon>Magnoliopsida</taxon>
        <taxon>eudicotyledons</taxon>
        <taxon>Gunneridae</taxon>
        <taxon>Pentapetalae</taxon>
        <taxon>rosids</taxon>
        <taxon>malvids</taxon>
        <taxon>Malvales</taxon>
        <taxon>Malvaceae</taxon>
        <taxon>Malvoideae</taxon>
        <taxon>Hibiscus</taxon>
    </lineage>
</organism>
<protein>
    <recommendedName>
        <fullName evidence="1">CBM20 domain-containing protein</fullName>
    </recommendedName>
</protein>
<dbReference type="GO" id="GO:2001070">
    <property type="term" value="F:starch binding"/>
    <property type="evidence" value="ECO:0007669"/>
    <property type="project" value="InterPro"/>
</dbReference>
<dbReference type="AlphaFoldDB" id="A0A6A2ZDX8"/>
<keyword evidence="3" id="KW-1185">Reference proteome</keyword>
<dbReference type="EMBL" id="VEPZ02001167">
    <property type="protein sequence ID" value="KAE8689796.1"/>
    <property type="molecule type" value="Genomic_DNA"/>
</dbReference>
<comment type="caution">
    <text evidence="2">The sequence shown here is derived from an EMBL/GenBank/DDBJ whole genome shotgun (WGS) entry which is preliminary data.</text>
</comment>
<dbReference type="CDD" id="cd05467">
    <property type="entry name" value="CBM20"/>
    <property type="match status" value="1"/>
</dbReference>
<reference evidence="2" key="1">
    <citation type="submission" date="2019-09" db="EMBL/GenBank/DDBJ databases">
        <title>Draft genome information of white flower Hibiscus syriacus.</title>
        <authorList>
            <person name="Kim Y.-M."/>
        </authorList>
    </citation>
    <scope>NUCLEOTIDE SEQUENCE [LARGE SCALE GENOMIC DNA]</scope>
    <source>
        <strain evidence="2">YM2019G1</strain>
    </source>
</reference>
<dbReference type="Proteomes" id="UP000436088">
    <property type="component" value="Unassembled WGS sequence"/>
</dbReference>